<dbReference type="Proteomes" id="UP000694395">
    <property type="component" value="Chromosome 28"/>
</dbReference>
<dbReference type="GeneTree" id="ENSGT00940000161304"/>
<evidence type="ECO:0000256" key="5">
    <source>
        <dbReference type="SAM" id="Phobius"/>
    </source>
</evidence>
<feature type="domain" description="Shisa N-terminal" evidence="6">
    <location>
        <begin position="7"/>
        <end position="51"/>
    </location>
</feature>
<accession>A0A8C7S7Y0</accession>
<reference evidence="7" key="1">
    <citation type="submission" date="2020-07" db="EMBL/GenBank/DDBJ databases">
        <title>A long reads based de novo assembly of the rainbow trout Arlee double haploid line genome.</title>
        <authorList>
            <person name="Gao G."/>
            <person name="Palti Y."/>
        </authorList>
    </citation>
    <scope>NUCLEOTIDE SEQUENCE [LARGE SCALE GENOMIC DNA]</scope>
</reference>
<evidence type="ECO:0000256" key="1">
    <source>
        <dbReference type="ARBA" id="ARBA00004370"/>
    </source>
</evidence>
<keyword evidence="4 5" id="KW-0472">Membrane</keyword>
<sequence length="162" mass="17701">LTSMTANCTSYYSAENAFVNGFLCPKAGSGAHAVFCCGFNDIKYCCDDPNSFFPYEYAYMWWLSVGALIGLSIAAVVLLAFLITVCVLCYLFIATKPSRLDNGLPLRTPGGSRGSAEKNARNFKGSEYLCKCDISVFILSKLANISKNLVLLCHHVVLCVDY</sequence>
<reference evidence="7" key="2">
    <citation type="submission" date="2025-08" db="UniProtKB">
        <authorList>
            <consortium name="Ensembl"/>
        </authorList>
    </citation>
    <scope>IDENTIFICATION</scope>
</reference>
<evidence type="ECO:0000256" key="3">
    <source>
        <dbReference type="ARBA" id="ARBA00022989"/>
    </source>
</evidence>
<proteinExistence type="predicted"/>
<evidence type="ECO:0000259" key="6">
    <source>
        <dbReference type="Pfam" id="PF13908"/>
    </source>
</evidence>
<evidence type="ECO:0000256" key="2">
    <source>
        <dbReference type="ARBA" id="ARBA00022692"/>
    </source>
</evidence>
<evidence type="ECO:0000313" key="8">
    <source>
        <dbReference type="Proteomes" id="UP000694395"/>
    </source>
</evidence>
<reference evidence="7" key="3">
    <citation type="submission" date="2025-09" db="UniProtKB">
        <authorList>
            <consortium name="Ensembl"/>
        </authorList>
    </citation>
    <scope>IDENTIFICATION</scope>
</reference>
<dbReference type="GO" id="GO:0016020">
    <property type="term" value="C:membrane"/>
    <property type="evidence" value="ECO:0007669"/>
    <property type="project" value="UniProtKB-SubCell"/>
</dbReference>
<name>A0A8C7S7Y0_ONCMY</name>
<comment type="subcellular location">
    <subcellularLocation>
        <location evidence="1">Membrane</location>
    </subcellularLocation>
</comment>
<dbReference type="InterPro" id="IPR026910">
    <property type="entry name" value="Shisa"/>
</dbReference>
<keyword evidence="2 5" id="KW-0812">Transmembrane</keyword>
<feature type="transmembrane region" description="Helical" evidence="5">
    <location>
        <begin position="59"/>
        <end position="92"/>
    </location>
</feature>
<dbReference type="Ensembl" id="ENSOMYT00000066330.2">
    <property type="protein sequence ID" value="ENSOMYP00000060928.2"/>
    <property type="gene ID" value="ENSOMYG00000028151.2"/>
</dbReference>
<dbReference type="PANTHER" id="PTHR31395">
    <property type="entry name" value="SHISA"/>
    <property type="match status" value="1"/>
</dbReference>
<evidence type="ECO:0000256" key="4">
    <source>
        <dbReference type="ARBA" id="ARBA00023136"/>
    </source>
</evidence>
<keyword evidence="8" id="KW-1185">Reference proteome</keyword>
<organism evidence="7 8">
    <name type="scientific">Oncorhynchus mykiss</name>
    <name type="common">Rainbow trout</name>
    <name type="synonym">Salmo gairdneri</name>
    <dbReference type="NCBI Taxonomy" id="8022"/>
    <lineage>
        <taxon>Eukaryota</taxon>
        <taxon>Metazoa</taxon>
        <taxon>Chordata</taxon>
        <taxon>Craniata</taxon>
        <taxon>Vertebrata</taxon>
        <taxon>Euteleostomi</taxon>
        <taxon>Actinopterygii</taxon>
        <taxon>Neopterygii</taxon>
        <taxon>Teleostei</taxon>
        <taxon>Protacanthopterygii</taxon>
        <taxon>Salmoniformes</taxon>
        <taxon>Salmonidae</taxon>
        <taxon>Salmoninae</taxon>
        <taxon>Oncorhynchus</taxon>
    </lineage>
</organism>
<dbReference type="Pfam" id="PF13908">
    <property type="entry name" value="Shisa_N"/>
    <property type="match status" value="1"/>
</dbReference>
<protein>
    <recommendedName>
        <fullName evidence="6">Shisa N-terminal domain-containing protein</fullName>
    </recommendedName>
</protein>
<dbReference type="PANTHER" id="PTHR31395:SF3">
    <property type="entry name" value="PROTEIN SHISA-LIKE-2A"/>
    <property type="match status" value="1"/>
</dbReference>
<dbReference type="AlphaFoldDB" id="A0A8C7S7Y0"/>
<evidence type="ECO:0000313" key="7">
    <source>
        <dbReference type="Ensembl" id="ENSOMYP00000060928.2"/>
    </source>
</evidence>
<dbReference type="InterPro" id="IPR053891">
    <property type="entry name" value="Shisa_N"/>
</dbReference>
<keyword evidence="3 5" id="KW-1133">Transmembrane helix</keyword>